<dbReference type="EMBL" id="BSSQ01000007">
    <property type="protein sequence ID" value="GLX67497.1"/>
    <property type="molecule type" value="Genomic_DNA"/>
</dbReference>
<keyword evidence="6" id="KW-1185">Reference proteome</keyword>
<evidence type="ECO:0000256" key="3">
    <source>
        <dbReference type="ARBA" id="ARBA00022679"/>
    </source>
</evidence>
<dbReference type="SUPFAM" id="SSF75217">
    <property type="entry name" value="alpha/beta knot"/>
    <property type="match status" value="1"/>
</dbReference>
<keyword evidence="3" id="KW-0808">Transferase</keyword>
<dbReference type="InterPro" id="IPR029028">
    <property type="entry name" value="Alpha/beta_knot_MTases"/>
</dbReference>
<evidence type="ECO:0000313" key="5">
    <source>
        <dbReference type="EMBL" id="GLX67497.1"/>
    </source>
</evidence>
<dbReference type="RefSeq" id="WP_284238249.1">
    <property type="nucleotide sequence ID" value="NZ_BSSQ01000007.1"/>
</dbReference>
<dbReference type="InterPro" id="IPR051259">
    <property type="entry name" value="rRNA_Methyltransferase"/>
</dbReference>
<feature type="domain" description="RNA 2-O ribose methyltransferase substrate binding" evidence="4">
    <location>
        <begin position="33"/>
        <end position="106"/>
    </location>
</feature>
<sequence length="264" mass="29019">MNHLLLTSIQNERVKQWASLLDKKYRDRTGLFIIEGVHLVLEAFKSSAAVRCVVYNGERGIPHELEQLAREGGTEWVQATTQVMAKCTGTDTPPPVFAVLEKLKRDDKALFRDNSLVVVLDGVRDPGNVGTIIRSADAVGVDAVVLGKGSVDLYNPKTVRSTMGSLFHLPIIEADLAELLPEAQKKGIKLVGTSLQATHTCYSYDWTASTWLLMGNESEGLSEAVRQMADESVIIPMQGESESLNVAMATTVLLYESLRQRKYG</sequence>
<dbReference type="Proteomes" id="UP001157114">
    <property type="component" value="Unassembled WGS sequence"/>
</dbReference>
<evidence type="ECO:0000256" key="2">
    <source>
        <dbReference type="ARBA" id="ARBA00022603"/>
    </source>
</evidence>
<gene>
    <name evidence="5" type="ORF">MU1_18420</name>
</gene>
<dbReference type="InterPro" id="IPR053888">
    <property type="entry name" value="MRM3-like_sub_bind"/>
</dbReference>
<name>A0ABQ6GA50_9BACL</name>
<dbReference type="SUPFAM" id="SSF55315">
    <property type="entry name" value="L30e-like"/>
    <property type="match status" value="1"/>
</dbReference>
<dbReference type="Pfam" id="PF00588">
    <property type="entry name" value="SpoU_methylase"/>
    <property type="match status" value="1"/>
</dbReference>
<dbReference type="GO" id="GO:0008168">
    <property type="term" value="F:methyltransferase activity"/>
    <property type="evidence" value="ECO:0007669"/>
    <property type="project" value="UniProtKB-KW"/>
</dbReference>
<reference evidence="5 6" key="1">
    <citation type="submission" date="2023-03" db="EMBL/GenBank/DDBJ databases">
        <title>Draft genome sequence of the bacteria which degrade cell wall of Tricholomamatutake.</title>
        <authorList>
            <person name="Konishi Y."/>
            <person name="Fukuta Y."/>
            <person name="Shirasaka N."/>
        </authorList>
    </citation>
    <scope>NUCLEOTIDE SEQUENCE [LARGE SCALE GENOMIC DNA]</scope>
    <source>
        <strain evidence="6">mu1</strain>
    </source>
</reference>
<dbReference type="CDD" id="cd18095">
    <property type="entry name" value="SpoU-like_rRNA-MTase"/>
    <property type="match status" value="1"/>
</dbReference>
<organism evidence="5 6">
    <name type="scientific">Paenibacillus glycanilyticus</name>
    <dbReference type="NCBI Taxonomy" id="126569"/>
    <lineage>
        <taxon>Bacteria</taxon>
        <taxon>Bacillati</taxon>
        <taxon>Bacillota</taxon>
        <taxon>Bacilli</taxon>
        <taxon>Bacillales</taxon>
        <taxon>Paenibacillaceae</taxon>
        <taxon>Paenibacillus</taxon>
    </lineage>
</organism>
<dbReference type="Pfam" id="PF22435">
    <property type="entry name" value="MRM3-like_sub_bind"/>
    <property type="match status" value="1"/>
</dbReference>
<dbReference type="InterPro" id="IPR029064">
    <property type="entry name" value="Ribosomal_eL30-like_sf"/>
</dbReference>
<protein>
    <submittedName>
        <fullName evidence="5">23S rRNA methyltransferase</fullName>
    </submittedName>
</protein>
<proteinExistence type="inferred from homology"/>
<dbReference type="InterPro" id="IPR013123">
    <property type="entry name" value="SpoU_subst-bd"/>
</dbReference>
<evidence type="ECO:0000256" key="1">
    <source>
        <dbReference type="ARBA" id="ARBA00007228"/>
    </source>
</evidence>
<dbReference type="Gene3D" id="3.30.1330.30">
    <property type="match status" value="1"/>
</dbReference>
<evidence type="ECO:0000259" key="4">
    <source>
        <dbReference type="SMART" id="SM00967"/>
    </source>
</evidence>
<dbReference type="InterPro" id="IPR029026">
    <property type="entry name" value="tRNA_m1G_MTases_N"/>
</dbReference>
<dbReference type="GO" id="GO:0032259">
    <property type="term" value="P:methylation"/>
    <property type="evidence" value="ECO:0007669"/>
    <property type="project" value="UniProtKB-KW"/>
</dbReference>
<evidence type="ECO:0000313" key="6">
    <source>
        <dbReference type="Proteomes" id="UP001157114"/>
    </source>
</evidence>
<dbReference type="PANTHER" id="PTHR43191">
    <property type="entry name" value="RRNA METHYLTRANSFERASE 3"/>
    <property type="match status" value="1"/>
</dbReference>
<dbReference type="SMART" id="SM00967">
    <property type="entry name" value="SpoU_sub_bind"/>
    <property type="match status" value="1"/>
</dbReference>
<keyword evidence="2 5" id="KW-0489">Methyltransferase</keyword>
<comment type="caution">
    <text evidence="5">The sequence shown here is derived from an EMBL/GenBank/DDBJ whole genome shotgun (WGS) entry which is preliminary data.</text>
</comment>
<dbReference type="InterPro" id="IPR001537">
    <property type="entry name" value="SpoU_MeTrfase"/>
</dbReference>
<dbReference type="PANTHER" id="PTHR43191:SF2">
    <property type="entry name" value="RRNA METHYLTRANSFERASE 3, MITOCHONDRIAL"/>
    <property type="match status" value="1"/>
</dbReference>
<comment type="similarity">
    <text evidence="1">Belongs to the class IV-like SAM-binding methyltransferase superfamily. RNA methyltransferase TrmH family.</text>
</comment>
<dbReference type="Gene3D" id="3.40.1280.10">
    <property type="match status" value="1"/>
</dbReference>
<accession>A0ABQ6GA50</accession>